<reference evidence="1 2" key="1">
    <citation type="journal article" date="2007" name="Genome Res.">
        <title>Genome characteristics of facultatively symbiotic Frankia sp. strains reflect host range and host plant biogeography.</title>
        <authorList>
            <person name="Normand P."/>
            <person name="Lapierre P."/>
            <person name="Tisa L.S."/>
            <person name="Gogarten J.P."/>
            <person name="Alloisio N."/>
            <person name="Bagnarol E."/>
            <person name="Bassi C.A."/>
            <person name="Berry A.M."/>
            <person name="Bickhart D.M."/>
            <person name="Choisne N."/>
            <person name="Couloux A."/>
            <person name="Cournoyer B."/>
            <person name="Cruveiller S."/>
            <person name="Daubin V."/>
            <person name="Demange N."/>
            <person name="Francino M.P."/>
            <person name="Goltsman E."/>
            <person name="Huang Y."/>
            <person name="Kopp O.R."/>
            <person name="Labarre L."/>
            <person name="Lapidus A."/>
            <person name="Lavire C."/>
            <person name="Marechal J."/>
            <person name="Martinez M."/>
            <person name="Mastronunzio J.E."/>
            <person name="Mullin B.C."/>
            <person name="Niemann J."/>
            <person name="Pujic P."/>
            <person name="Rawnsley T."/>
            <person name="Rouy Z."/>
            <person name="Schenowitz C."/>
            <person name="Sellstedt A."/>
            <person name="Tavares F."/>
            <person name="Tomkins J.P."/>
            <person name="Vallenet D."/>
            <person name="Valverde C."/>
            <person name="Wall L.G."/>
            <person name="Wang Y."/>
            <person name="Medigue C."/>
            <person name="Benson D.R."/>
        </authorList>
    </citation>
    <scope>NUCLEOTIDE SEQUENCE [LARGE SCALE GENOMIC DNA]</scope>
    <source>
        <strain evidence="2">DSM 45986 / CECT 9034 / ACN14a</strain>
    </source>
</reference>
<evidence type="ECO:0008006" key="3">
    <source>
        <dbReference type="Google" id="ProtNLM"/>
    </source>
</evidence>
<dbReference type="eggNOG" id="COG1804">
    <property type="taxonomic scope" value="Bacteria"/>
</dbReference>
<evidence type="ECO:0000313" key="1">
    <source>
        <dbReference type="EMBL" id="CAJ61737.1"/>
    </source>
</evidence>
<dbReference type="Pfam" id="PF02515">
    <property type="entry name" value="CoA_transf_3"/>
    <property type="match status" value="1"/>
</dbReference>
<name>Q0RL68_FRAAA</name>
<dbReference type="InterPro" id="IPR044855">
    <property type="entry name" value="CoA-Trfase_III_dom3_sf"/>
</dbReference>
<dbReference type="InterPro" id="IPR050509">
    <property type="entry name" value="CoA-transferase_III"/>
</dbReference>
<evidence type="ECO:0000313" key="2">
    <source>
        <dbReference type="Proteomes" id="UP000000657"/>
    </source>
</evidence>
<organism evidence="1 2">
    <name type="scientific">Frankia alni (strain DSM 45986 / CECT 9034 / ACN14a)</name>
    <dbReference type="NCBI Taxonomy" id="326424"/>
    <lineage>
        <taxon>Bacteria</taxon>
        <taxon>Bacillati</taxon>
        <taxon>Actinomycetota</taxon>
        <taxon>Actinomycetes</taxon>
        <taxon>Frankiales</taxon>
        <taxon>Frankiaceae</taxon>
        <taxon>Frankia</taxon>
    </lineage>
</organism>
<dbReference type="SUPFAM" id="SSF89796">
    <property type="entry name" value="CoA-transferase family III (CaiB/BaiF)"/>
    <property type="match status" value="1"/>
</dbReference>
<dbReference type="PANTHER" id="PTHR48228:SF2">
    <property type="entry name" value="E-CINNAMOYL-COA:R-PHENYLLACTATE COA TRANSFERASE LARGE SUBUNIT"/>
    <property type="match status" value="1"/>
</dbReference>
<dbReference type="Gene3D" id="3.30.1540.10">
    <property type="entry name" value="formyl-coa transferase, domain 3"/>
    <property type="match status" value="1"/>
</dbReference>
<gene>
    <name evidence="1" type="ordered locus">FRAAL3093</name>
</gene>
<accession>Q0RL68</accession>
<dbReference type="InterPro" id="IPR023606">
    <property type="entry name" value="CoA-Trfase_III_dom_1_sf"/>
</dbReference>
<dbReference type="PANTHER" id="PTHR48228">
    <property type="entry name" value="SUCCINYL-COA--D-CITRAMALATE COA-TRANSFERASE"/>
    <property type="match status" value="1"/>
</dbReference>
<keyword evidence="2" id="KW-1185">Reference proteome</keyword>
<sequence length="410" mass="43327">MWRQAMGRILEGIKVVEVALFGFVPSAGAALADWGADVIKIEHPETGDPVRALSSYGFGPGDGGVTTLWEVFNRGKRGVGIDIATPDGLELLMCLIDEADVFITSFMPSARERLGIDVDQVRARNPRIIYGRGTGQGPDGPDADKGGFDGISYWSRSGASTASVPPGYDFPILLPGPAFGDIQSGMFLAGGIAGALYQREKTGQGSVVDVSLFGAGLWAMQATIAGAAAIGADNIVQLDRRRPPNPLTNLYRTADGHFFVLGMLQADRYWSGLCAAIGHPELAADERFTTLALRTEHAEACVAALDAIFTAITYDELVKALDSQEGQWAPVAVPGDTLTDPQALANGYVQQVDYPSGARLPLVPVPARVDGDLPTLTPAPTLGEHTDEVVLALGRSEEELINLKIAGVIS</sequence>
<dbReference type="HOGENOM" id="CLU_033975_2_1_11"/>
<protein>
    <recommendedName>
        <fullName evidence="3">Formyl-CoA transferase</fullName>
    </recommendedName>
</protein>
<dbReference type="Proteomes" id="UP000000657">
    <property type="component" value="Chromosome"/>
</dbReference>
<proteinExistence type="predicted"/>
<dbReference type="AlphaFoldDB" id="Q0RL68"/>
<dbReference type="GO" id="GO:0003824">
    <property type="term" value="F:catalytic activity"/>
    <property type="evidence" value="ECO:0007669"/>
    <property type="project" value="InterPro"/>
</dbReference>
<dbReference type="EMBL" id="CT573213">
    <property type="protein sequence ID" value="CAJ61737.1"/>
    <property type="molecule type" value="Genomic_DNA"/>
</dbReference>
<dbReference type="Gene3D" id="3.40.50.10540">
    <property type="entry name" value="Crotonobetainyl-coa:carnitine coa-transferase, domain 1"/>
    <property type="match status" value="1"/>
</dbReference>
<dbReference type="InterPro" id="IPR003673">
    <property type="entry name" value="CoA-Trfase_fam_III"/>
</dbReference>
<dbReference type="STRING" id="326424.FRAAL3093"/>
<dbReference type="KEGG" id="fal:FRAAL3093"/>